<feature type="transmembrane region" description="Helical" evidence="1">
    <location>
        <begin position="28"/>
        <end position="47"/>
    </location>
</feature>
<accession>A0ABS7GQN8</accession>
<evidence type="ECO:0000256" key="1">
    <source>
        <dbReference type="SAM" id="Phobius"/>
    </source>
</evidence>
<name>A0ABS7GQN8_9HYPH</name>
<dbReference type="InterPro" id="IPR041208">
    <property type="entry name" value="Cap15"/>
</dbReference>
<dbReference type="EMBL" id="JAEUAK010000002">
    <property type="protein sequence ID" value="MBW9052265.1"/>
    <property type="molecule type" value="Genomic_DNA"/>
</dbReference>
<proteinExistence type="predicted"/>
<comment type="caution">
    <text evidence="3">The sequence shown here is derived from an EMBL/GenBank/DDBJ whole genome shotgun (WGS) entry which is preliminary data.</text>
</comment>
<dbReference type="Proteomes" id="UP000717752">
    <property type="component" value="Unassembled WGS sequence"/>
</dbReference>
<keyword evidence="4" id="KW-1185">Reference proteome</keyword>
<reference evidence="3 4" key="1">
    <citation type="journal article" date="2021" name="MBio">
        <title>Poor Competitiveness of Bradyrhizobium in Pigeon Pea Root Colonization in Indian Soils.</title>
        <authorList>
            <person name="Chalasani D."/>
            <person name="Basu A."/>
            <person name="Pullabhotla S.V.S.R.N."/>
            <person name="Jorrin B."/>
            <person name="Neal A.L."/>
            <person name="Poole P.S."/>
            <person name="Podile A.R."/>
            <person name="Tkacz A."/>
        </authorList>
    </citation>
    <scope>NUCLEOTIDE SEQUENCE [LARGE SCALE GENOMIC DNA]</scope>
    <source>
        <strain evidence="3 4">HU56</strain>
    </source>
</reference>
<feature type="domain" description="CD-NTase-associated protein 15" evidence="2">
    <location>
        <begin position="94"/>
        <end position="211"/>
    </location>
</feature>
<feature type="transmembrane region" description="Helical" evidence="1">
    <location>
        <begin position="59"/>
        <end position="80"/>
    </location>
</feature>
<evidence type="ECO:0000259" key="2">
    <source>
        <dbReference type="Pfam" id="PF18153"/>
    </source>
</evidence>
<keyword evidence="1" id="KW-0472">Membrane</keyword>
<evidence type="ECO:0000313" key="3">
    <source>
        <dbReference type="EMBL" id="MBW9052265.1"/>
    </source>
</evidence>
<sequence length="213" mass="23599">MSFHSRDAVVLDHEYSVVGHNRANVGRCLAILSAALASAFVTLGALWGQLATYLGVPQWTNFLVIPVSAASIYGITHWLFNKWGWMIFFRVVGLPNIAGEWTCDGQTFDDNGNVSFQWKAQVSITQSWEKIRVYLRSAQSSSSSASAALVSEGGGRWMLMYSYRNTPRAGEVINPHLGYCELSFQHGFNQADGDYFTARGRGTSGRMTLTRVQ</sequence>
<evidence type="ECO:0000313" key="4">
    <source>
        <dbReference type="Proteomes" id="UP000717752"/>
    </source>
</evidence>
<keyword evidence="1" id="KW-0812">Transmembrane</keyword>
<keyword evidence="1" id="KW-1133">Transmembrane helix</keyword>
<protein>
    <recommendedName>
        <fullName evidence="2">CD-NTase-associated protein 15 domain-containing protein</fullName>
    </recommendedName>
</protein>
<dbReference type="RefSeq" id="WP_220333704.1">
    <property type="nucleotide sequence ID" value="NZ_JAEUAK010000002.1"/>
</dbReference>
<organism evidence="3 4">
    <name type="scientific">Rhizobium mesosinicum</name>
    <dbReference type="NCBI Taxonomy" id="335017"/>
    <lineage>
        <taxon>Bacteria</taxon>
        <taxon>Pseudomonadati</taxon>
        <taxon>Pseudomonadota</taxon>
        <taxon>Alphaproteobacteria</taxon>
        <taxon>Hyphomicrobiales</taxon>
        <taxon>Rhizobiaceae</taxon>
        <taxon>Rhizobium/Agrobacterium group</taxon>
        <taxon>Rhizobium</taxon>
    </lineage>
</organism>
<gene>
    <name evidence="3" type="ORF">JNB85_07520</name>
</gene>
<dbReference type="Pfam" id="PF18153">
    <property type="entry name" value="Cap15_CD_rec"/>
    <property type="match status" value="1"/>
</dbReference>